<comment type="function">
    <text evidence="8">Component of the general transcription and DNA repair factor IIH (TFIIH) core complex which is involved in general and transcription-coupled nucleotide excision repair (NER) of damaged DNA.</text>
</comment>
<feature type="region of interest" description="Disordered" evidence="9">
    <location>
        <begin position="87"/>
        <end position="198"/>
    </location>
</feature>
<evidence type="ECO:0000313" key="12">
    <source>
        <dbReference type="Proteomes" id="UP001281761"/>
    </source>
</evidence>
<proteinExistence type="inferred from homology"/>
<keyword evidence="6 8" id="KW-0234">DNA repair</keyword>
<feature type="compositionally biased region" description="Low complexity" evidence="9">
    <location>
        <begin position="180"/>
        <end position="190"/>
    </location>
</feature>
<evidence type="ECO:0000313" key="11">
    <source>
        <dbReference type="EMBL" id="KAK2951174.1"/>
    </source>
</evidence>
<dbReference type="PANTHER" id="PTHR13152">
    <property type="entry name" value="TFIIH, POLYPEPTIDE 4"/>
    <property type="match status" value="1"/>
</dbReference>
<dbReference type="Pfam" id="PF03849">
    <property type="entry name" value="Tfb2"/>
    <property type="match status" value="2"/>
</dbReference>
<feature type="region of interest" description="Disordered" evidence="9">
    <location>
        <begin position="494"/>
        <end position="514"/>
    </location>
</feature>
<keyword evidence="5 8" id="KW-0804">Transcription</keyword>
<feature type="compositionally biased region" description="Polar residues" evidence="9">
    <location>
        <begin position="129"/>
        <end position="140"/>
    </location>
</feature>
<keyword evidence="12" id="KW-1185">Reference proteome</keyword>
<organism evidence="11 12">
    <name type="scientific">Blattamonas nauphoetae</name>
    <dbReference type="NCBI Taxonomy" id="2049346"/>
    <lineage>
        <taxon>Eukaryota</taxon>
        <taxon>Metamonada</taxon>
        <taxon>Preaxostyla</taxon>
        <taxon>Oxymonadida</taxon>
        <taxon>Blattamonas</taxon>
    </lineage>
</organism>
<feature type="compositionally biased region" description="Basic and acidic residues" evidence="9">
    <location>
        <begin position="538"/>
        <end position="576"/>
    </location>
</feature>
<feature type="region of interest" description="Disordered" evidence="9">
    <location>
        <begin position="531"/>
        <end position="579"/>
    </location>
</feature>
<comment type="similarity">
    <text evidence="2 8">Belongs to the TFB2 family.</text>
</comment>
<comment type="subcellular location">
    <subcellularLocation>
        <location evidence="1 8">Nucleus</location>
    </subcellularLocation>
</comment>
<evidence type="ECO:0000256" key="7">
    <source>
        <dbReference type="ARBA" id="ARBA00023242"/>
    </source>
</evidence>
<dbReference type="InterPro" id="IPR040662">
    <property type="entry name" value="Tfb2_C"/>
</dbReference>
<evidence type="ECO:0000256" key="4">
    <source>
        <dbReference type="ARBA" id="ARBA00023015"/>
    </source>
</evidence>
<sequence length="1214" mass="138219">MSLANQFRVKVDGQEQTCDTNSRLTIKFFQQHPHCYLKNTITQDKIFFEKGTYYPHPPDIDSDYELISLVNDTIRFDTFLQDAKVQAEREQDNKETMLPVGGTGRKEGRTGKIQIRAESSSSDLEDSSNPNAALTASSSGVEDFDDAQDKRRQRKVIKKKRAKRKKAKLIESDSSDPSEPDSLTTSESSSGGEIDPELIGQSGFIASTMEFKLSQHYHITQQQIALGMYDPSQLSKNMSTKPTTQDDEDAVDIAMSNVSDNDELTDKNYPDDTSDDYEYVVDEADLFSEDEHVRPTTIFEAPLVFSYSSFELGNMDIKPILAKQTKRHRISGPLSHRVRRAVCKGDAHQQPVLSTPYSTTPLFIRKGTSNVIRDAKRFSRALHKSARGARMTKEDKDKIKTITRTIKSTWTQFDQVDSTEDVQRHMCKVLSQLILECYIPLMTEALVNAQHRDRRTLSKRFNLLGRPRKSWIYRITARGNFYVHNKKNVGKKGLGFSGSNFKDDEEEKPATETLTGSAKLSAMRAAFQKQFQPSGVAEQKKEEEKVPFANLEKPKTHVTFDEDDDTPKQETKRDSESESSSSRFSSVYVLNHLPPFGKQLVMRLLTLSPPELEMSTVEQWIHESKEGVAYCKAVFQIMKELQILTFRREKLGGNRPIPLISLSPGFKHTLRMGLEHFPSSFQARQSKRLPQVSIPFLTDYCTERWESVLYIMLGHYDEMIFNRIRRLKRVRAQYFNHKYTESLLSLPWYVDELKQDTENVLDILGKIMYIICNVKPRDVGIVEIGDDDESDVEEISESEMLKDDDNDMSQMVKDEDVTIIPTLVLSSDKKERKRKRVSDDEEYAEDAEDSSDFLDDSLDEEEEEDAPTKKIVTRINVDSLIDGSDARAKAYLSSLHREAINLPASTNTSSGFQFLLEGTQVQIWNLFVRYLHSQRFGADVPDILSFLSRLIQSPVGEWQSFAVDRTVKSEQDVPDPSIITMSLTPVQHSILRDLADLGFVFIPTRRRHTFCTTPLMLFLQQTEQARITLPTAIQGSHGSETQPSQLGGFIIVEPNSRVYAYTSSSLHIRILNIFVNIHALLPNLVVGVINRTSIKRALKTEITADQIINYLEDHAHPVVKRGSTGNAVPDSVSMQIRLWNQEATRYSLTPAVMIPQIPATYFETVKKHAIDKRCYLFAEESTRTLYVTFEGAQSILAQMQKSQEEAQLRMLRGQ</sequence>
<evidence type="ECO:0000256" key="3">
    <source>
        <dbReference type="ARBA" id="ARBA00022763"/>
    </source>
</evidence>
<comment type="caution">
    <text evidence="11">The sequence shown here is derived from an EMBL/GenBank/DDBJ whole genome shotgun (WGS) entry which is preliminary data.</text>
</comment>
<protein>
    <recommendedName>
        <fullName evidence="8">General transcription factor IIH subunit 4</fullName>
    </recommendedName>
</protein>
<reference evidence="11 12" key="1">
    <citation type="journal article" date="2022" name="bioRxiv">
        <title>Genomics of Preaxostyla Flagellates Illuminates Evolutionary Transitions and the Path Towards Mitochondrial Loss.</title>
        <authorList>
            <person name="Novak L.V.F."/>
            <person name="Treitli S.C."/>
            <person name="Pyrih J."/>
            <person name="Halakuc P."/>
            <person name="Pipaliya S.V."/>
            <person name="Vacek V."/>
            <person name="Brzon O."/>
            <person name="Soukal P."/>
            <person name="Eme L."/>
            <person name="Dacks J.B."/>
            <person name="Karnkowska A."/>
            <person name="Elias M."/>
            <person name="Hampl V."/>
        </authorList>
    </citation>
    <scope>NUCLEOTIDE SEQUENCE [LARGE SCALE GENOMIC DNA]</scope>
    <source>
        <strain evidence="11">NAU3</strain>
        <tissue evidence="11">Gut</tissue>
    </source>
</reference>
<feature type="region of interest" description="Disordered" evidence="9">
    <location>
        <begin position="256"/>
        <end position="275"/>
    </location>
</feature>
<feature type="compositionally biased region" description="Basic residues" evidence="9">
    <location>
        <begin position="151"/>
        <end position="167"/>
    </location>
</feature>
<feature type="region of interest" description="Disordered" evidence="9">
    <location>
        <begin position="834"/>
        <end position="868"/>
    </location>
</feature>
<dbReference type="Pfam" id="PF18307">
    <property type="entry name" value="Tfb2_C"/>
    <property type="match status" value="1"/>
</dbReference>
<feature type="compositionally biased region" description="Acidic residues" evidence="9">
    <location>
        <begin position="839"/>
        <end position="865"/>
    </location>
</feature>
<dbReference type="InterPro" id="IPR004598">
    <property type="entry name" value="TFIIH_p52/Tfb2"/>
</dbReference>
<name>A0ABQ9XK19_9EUKA</name>
<dbReference type="Gene3D" id="3.30.70.2610">
    <property type="match status" value="1"/>
</dbReference>
<keyword evidence="7 8" id="KW-0539">Nucleus</keyword>
<dbReference type="PANTHER" id="PTHR13152:SF0">
    <property type="entry name" value="GENERAL TRANSCRIPTION FACTOR IIH SUBUNIT 4"/>
    <property type="match status" value="1"/>
</dbReference>
<dbReference type="Proteomes" id="UP001281761">
    <property type="component" value="Unassembled WGS sequence"/>
</dbReference>
<evidence type="ECO:0000259" key="10">
    <source>
        <dbReference type="Pfam" id="PF18307"/>
    </source>
</evidence>
<evidence type="ECO:0000256" key="1">
    <source>
        <dbReference type="ARBA" id="ARBA00004123"/>
    </source>
</evidence>
<feature type="domain" description="Transcription factor Tfb2 C-terminal" evidence="10">
    <location>
        <begin position="1135"/>
        <end position="1195"/>
    </location>
</feature>
<keyword evidence="3 8" id="KW-0227">DNA damage</keyword>
<accession>A0ABQ9XK19</accession>
<gene>
    <name evidence="11" type="ORF">BLNAU_13912</name>
</gene>
<evidence type="ECO:0000256" key="9">
    <source>
        <dbReference type="SAM" id="MobiDB-lite"/>
    </source>
</evidence>
<evidence type="ECO:0000256" key="6">
    <source>
        <dbReference type="ARBA" id="ARBA00023204"/>
    </source>
</evidence>
<evidence type="ECO:0000256" key="8">
    <source>
        <dbReference type="RuleBase" id="RU364024"/>
    </source>
</evidence>
<keyword evidence="4 8" id="KW-0805">Transcription regulation</keyword>
<dbReference type="EMBL" id="JARBJD010000123">
    <property type="protein sequence ID" value="KAK2951174.1"/>
    <property type="molecule type" value="Genomic_DNA"/>
</dbReference>
<evidence type="ECO:0000256" key="2">
    <source>
        <dbReference type="ARBA" id="ARBA00007132"/>
    </source>
</evidence>
<evidence type="ECO:0000256" key="5">
    <source>
        <dbReference type="ARBA" id="ARBA00023163"/>
    </source>
</evidence>